<proteinExistence type="predicted"/>
<name>R6T958_9FIRM</name>
<dbReference type="AlphaFoldDB" id="R6T958"/>
<gene>
    <name evidence="1" type="ORF">BN626_00072</name>
</gene>
<reference evidence="1" key="1">
    <citation type="submission" date="2012-11" db="EMBL/GenBank/DDBJ databases">
        <title>Dependencies among metagenomic species, viruses, plasmids and units of genetic variation.</title>
        <authorList>
            <person name="Nielsen H.B."/>
            <person name="Almeida M."/>
            <person name="Juncker A.S."/>
            <person name="Rasmussen S."/>
            <person name="Li J."/>
            <person name="Sunagawa S."/>
            <person name="Plichta D."/>
            <person name="Gautier L."/>
            <person name="Le Chatelier E."/>
            <person name="Peletier E."/>
            <person name="Bonde I."/>
            <person name="Nielsen T."/>
            <person name="Manichanh C."/>
            <person name="Arumugam M."/>
            <person name="Batto J."/>
            <person name="Santos M.B.Q.D."/>
            <person name="Blom N."/>
            <person name="Borruel N."/>
            <person name="Burgdorf K.S."/>
            <person name="Boumezbeur F."/>
            <person name="Casellas F."/>
            <person name="Dore J."/>
            <person name="Guarner F."/>
            <person name="Hansen T."/>
            <person name="Hildebrand F."/>
            <person name="Kaas R.S."/>
            <person name="Kennedy S."/>
            <person name="Kristiansen K."/>
            <person name="Kultima J.R."/>
            <person name="Leonard P."/>
            <person name="Levenez F."/>
            <person name="Lund O."/>
            <person name="Moumen B."/>
            <person name="Le Paslier D."/>
            <person name="Pons N."/>
            <person name="Pedersen O."/>
            <person name="Prifti E."/>
            <person name="Qin J."/>
            <person name="Raes J."/>
            <person name="Tap J."/>
            <person name="Tims S."/>
            <person name="Ussery D.W."/>
            <person name="Yamada T."/>
            <person name="MetaHit consortium"/>
            <person name="Renault P."/>
            <person name="Sicheritz-Ponten T."/>
            <person name="Bork P."/>
            <person name="Wang J."/>
            <person name="Brunak S."/>
            <person name="Ehrlich S.D."/>
        </authorList>
    </citation>
    <scope>NUCLEOTIDE SEQUENCE [LARGE SCALE GENOMIC DNA]</scope>
</reference>
<dbReference type="EMBL" id="CBFV010000002">
    <property type="protein sequence ID" value="CDC68745.1"/>
    <property type="molecule type" value="Genomic_DNA"/>
</dbReference>
<evidence type="ECO:0000313" key="1">
    <source>
        <dbReference type="EMBL" id="CDC68745.1"/>
    </source>
</evidence>
<dbReference type="Proteomes" id="UP000018162">
    <property type="component" value="Unassembled WGS sequence"/>
</dbReference>
<organism evidence="1 2">
    <name type="scientific">Agathobacter rectalis CAG:36</name>
    <dbReference type="NCBI Taxonomy" id="1263079"/>
    <lineage>
        <taxon>Bacteria</taxon>
        <taxon>Bacillati</taxon>
        <taxon>Bacillota</taxon>
        <taxon>Clostridia</taxon>
        <taxon>Lachnospirales</taxon>
        <taxon>Lachnospiraceae</taxon>
        <taxon>Agathobacter</taxon>
    </lineage>
</organism>
<accession>R6T958</accession>
<sequence length="117" mass="13296">MDKKRTITYNVYGGQINTANDKSTIHATQNNGVTLSELDNIINGITENLSALKKEDVDAIEDVINMIKEEFAKPEPKVNRLRNYLNLIAPMFTIANGIPDLSEHLHRLIDYINMFIH</sequence>
<comment type="caution">
    <text evidence="1">The sequence shown here is derived from an EMBL/GenBank/DDBJ whole genome shotgun (WGS) entry which is preliminary data.</text>
</comment>
<protein>
    <submittedName>
        <fullName evidence="1">Uncharacterized protein</fullName>
    </submittedName>
</protein>
<evidence type="ECO:0000313" key="2">
    <source>
        <dbReference type="Proteomes" id="UP000018162"/>
    </source>
</evidence>